<dbReference type="OrthoDB" id="9794372at2"/>
<keyword evidence="7" id="KW-1185">Reference proteome</keyword>
<sequence>MTEAGSGDAPAGGPRRESEAAESFEAHRRHLVGLAYRMLGSVAEAEDAVQDTYLRWHRTDRAGVENAKAFLSRIVTRLCLDRLRSAQARRETYVGPWLPEPVLDADTLAAETASDYAADLSVGLMLALERLSPLERAAFLLHDVFDVGFSEIATLLERNEAACRQLAARARNHVRTARPRFAVPPEVGSTIVAAFAQAVQSADTAALARLLAADAVLHSDGGGKKSAALNPIVGRDRIARFFAGVATKFPDVLAAQRTATINGLPGLLVTESDGSLQTMAFEIVGAEITAIYFVRNPDKLAHLAARLQ</sequence>
<dbReference type="AlphaFoldDB" id="A0A327L232"/>
<organism evidence="6 7">
    <name type="scientific">Rhodoplanes roseus</name>
    <dbReference type="NCBI Taxonomy" id="29409"/>
    <lineage>
        <taxon>Bacteria</taxon>
        <taxon>Pseudomonadati</taxon>
        <taxon>Pseudomonadota</taxon>
        <taxon>Alphaproteobacteria</taxon>
        <taxon>Hyphomicrobiales</taxon>
        <taxon>Nitrobacteraceae</taxon>
        <taxon>Rhodoplanes</taxon>
    </lineage>
</organism>
<dbReference type="Pfam" id="PF08281">
    <property type="entry name" value="Sigma70_r4_2"/>
    <property type="match status" value="1"/>
</dbReference>
<dbReference type="InterPro" id="IPR036388">
    <property type="entry name" value="WH-like_DNA-bd_sf"/>
</dbReference>
<feature type="domain" description="RNA polymerase sigma factor 70 region 4 type 2" evidence="4">
    <location>
        <begin position="124"/>
        <end position="173"/>
    </location>
</feature>
<dbReference type="GO" id="GO:0016987">
    <property type="term" value="F:sigma factor activity"/>
    <property type="evidence" value="ECO:0007669"/>
    <property type="project" value="InterPro"/>
</dbReference>
<comment type="subunit">
    <text evidence="1">Interacts transiently with the RNA polymerase catalytic core formed by RpoA, RpoB, RpoC and RpoZ (2 alpha, 1 beta, 1 beta' and 1 omega subunit) to form the RNA polymerase holoenzyme that can initiate transcription.</text>
</comment>
<dbReference type="RefSeq" id="WP_111418617.1">
    <property type="nucleotide sequence ID" value="NZ_NPEX01000041.1"/>
</dbReference>
<dbReference type="InterPro" id="IPR052704">
    <property type="entry name" value="ECF_Sigma-70_Domain"/>
</dbReference>
<dbReference type="Gene3D" id="1.10.10.10">
    <property type="entry name" value="Winged helix-like DNA-binding domain superfamily/Winged helix DNA-binding domain"/>
    <property type="match status" value="1"/>
</dbReference>
<proteinExistence type="predicted"/>
<evidence type="ECO:0000259" key="4">
    <source>
        <dbReference type="Pfam" id="PF08281"/>
    </source>
</evidence>
<dbReference type="PANTHER" id="PTHR30173:SF43">
    <property type="entry name" value="ECF RNA POLYMERASE SIGMA FACTOR SIGI-RELATED"/>
    <property type="match status" value="1"/>
</dbReference>
<dbReference type="NCBIfam" id="TIGR02957">
    <property type="entry name" value="SigX4"/>
    <property type="match status" value="1"/>
</dbReference>
<dbReference type="InterPro" id="IPR013324">
    <property type="entry name" value="RNA_pol_sigma_r3/r4-like"/>
</dbReference>
<dbReference type="InterPro" id="IPR014284">
    <property type="entry name" value="RNA_pol_sigma-70_dom"/>
</dbReference>
<dbReference type="SUPFAM" id="SSF54427">
    <property type="entry name" value="NTF2-like"/>
    <property type="match status" value="1"/>
</dbReference>
<reference evidence="6 7" key="1">
    <citation type="submission" date="2017-07" db="EMBL/GenBank/DDBJ databases">
        <title>Draft Genome Sequences of Select Purple Nonsulfur Bacteria.</title>
        <authorList>
            <person name="Lasarre B."/>
            <person name="Mckinlay J.B."/>
        </authorList>
    </citation>
    <scope>NUCLEOTIDE SEQUENCE [LARGE SCALE GENOMIC DNA]</scope>
    <source>
        <strain evidence="6 7">DSM 5909</strain>
    </source>
</reference>
<dbReference type="PANTHER" id="PTHR30173">
    <property type="entry name" value="SIGMA 19 FACTOR"/>
    <property type="match status" value="1"/>
</dbReference>
<dbReference type="Pfam" id="PF12680">
    <property type="entry name" value="SnoaL_2"/>
    <property type="match status" value="1"/>
</dbReference>
<name>A0A327L232_9BRAD</name>
<comment type="caution">
    <text evidence="6">The sequence shown here is derived from an EMBL/GenBank/DDBJ whole genome shotgun (WGS) entry which is preliminary data.</text>
</comment>
<protein>
    <submittedName>
        <fullName evidence="6">RNA polymerase sigma factor SigJ</fullName>
    </submittedName>
</protein>
<evidence type="ECO:0000256" key="2">
    <source>
        <dbReference type="SAM" id="MobiDB-lite"/>
    </source>
</evidence>
<gene>
    <name evidence="6" type="ORF">CH341_08520</name>
</gene>
<dbReference type="Pfam" id="PF04542">
    <property type="entry name" value="Sigma70_r2"/>
    <property type="match status" value="1"/>
</dbReference>
<evidence type="ECO:0000259" key="3">
    <source>
        <dbReference type="Pfam" id="PF04542"/>
    </source>
</evidence>
<dbReference type="NCBIfam" id="NF007214">
    <property type="entry name" value="PRK09636.1"/>
    <property type="match status" value="1"/>
</dbReference>
<dbReference type="GO" id="GO:0003677">
    <property type="term" value="F:DNA binding"/>
    <property type="evidence" value="ECO:0007669"/>
    <property type="project" value="InterPro"/>
</dbReference>
<dbReference type="Proteomes" id="UP000249130">
    <property type="component" value="Unassembled WGS sequence"/>
</dbReference>
<dbReference type="NCBIfam" id="TIGR02937">
    <property type="entry name" value="sigma70-ECF"/>
    <property type="match status" value="1"/>
</dbReference>
<feature type="domain" description="SnoaL-like" evidence="5">
    <location>
        <begin position="192"/>
        <end position="258"/>
    </location>
</feature>
<feature type="domain" description="RNA polymerase sigma-70 region 2" evidence="3">
    <location>
        <begin position="24"/>
        <end position="87"/>
    </location>
</feature>
<dbReference type="EMBL" id="NPEX01000041">
    <property type="protein sequence ID" value="RAI44546.1"/>
    <property type="molecule type" value="Genomic_DNA"/>
</dbReference>
<dbReference type="GO" id="GO:0006352">
    <property type="term" value="P:DNA-templated transcription initiation"/>
    <property type="evidence" value="ECO:0007669"/>
    <property type="project" value="InterPro"/>
</dbReference>
<feature type="region of interest" description="Disordered" evidence="2">
    <location>
        <begin position="1"/>
        <end position="22"/>
    </location>
</feature>
<dbReference type="Gene3D" id="3.10.450.50">
    <property type="match status" value="1"/>
</dbReference>
<dbReference type="Gene3D" id="1.10.1740.10">
    <property type="match status" value="1"/>
</dbReference>
<dbReference type="InterPro" id="IPR032710">
    <property type="entry name" value="NTF2-like_dom_sf"/>
</dbReference>
<dbReference type="InterPro" id="IPR037401">
    <property type="entry name" value="SnoaL-like"/>
</dbReference>
<dbReference type="SUPFAM" id="SSF88659">
    <property type="entry name" value="Sigma3 and sigma4 domains of RNA polymerase sigma factors"/>
    <property type="match status" value="1"/>
</dbReference>
<dbReference type="InterPro" id="IPR007627">
    <property type="entry name" value="RNA_pol_sigma70_r2"/>
</dbReference>
<accession>A0A327L232</accession>
<dbReference type="InterPro" id="IPR014303">
    <property type="entry name" value="RNA_pol_sigma-70_ECF"/>
</dbReference>
<evidence type="ECO:0000313" key="6">
    <source>
        <dbReference type="EMBL" id="RAI44546.1"/>
    </source>
</evidence>
<evidence type="ECO:0000313" key="7">
    <source>
        <dbReference type="Proteomes" id="UP000249130"/>
    </source>
</evidence>
<evidence type="ECO:0000259" key="5">
    <source>
        <dbReference type="Pfam" id="PF12680"/>
    </source>
</evidence>
<dbReference type="InterPro" id="IPR013249">
    <property type="entry name" value="RNA_pol_sigma70_r4_t2"/>
</dbReference>
<evidence type="ECO:0000256" key="1">
    <source>
        <dbReference type="ARBA" id="ARBA00011344"/>
    </source>
</evidence>
<dbReference type="SUPFAM" id="SSF88946">
    <property type="entry name" value="Sigma2 domain of RNA polymerase sigma factors"/>
    <property type="match status" value="1"/>
</dbReference>
<dbReference type="InterPro" id="IPR013325">
    <property type="entry name" value="RNA_pol_sigma_r2"/>
</dbReference>